<comment type="caution">
    <text evidence="9">The sequence shown here is derived from an EMBL/GenBank/DDBJ whole genome shotgun (WGS) entry which is preliminary data.</text>
</comment>
<gene>
    <name evidence="9" type="ORF">SLEP1_g29232</name>
</gene>
<feature type="chain" id="PRO_5044011447" description="BURP domain-containing protein" evidence="7">
    <location>
        <begin position="21"/>
        <end position="617"/>
    </location>
</feature>
<keyword evidence="4" id="KW-0052">Apoplast</keyword>
<keyword evidence="6" id="KW-0325">Glycoprotein</keyword>
<evidence type="ECO:0000259" key="8">
    <source>
        <dbReference type="PROSITE" id="PS51277"/>
    </source>
</evidence>
<name>A0AAV5K6I5_9ROSI</name>
<dbReference type="SMART" id="SM01045">
    <property type="entry name" value="BURP"/>
    <property type="match status" value="1"/>
</dbReference>
<reference evidence="9 10" key="1">
    <citation type="journal article" date="2021" name="Commun. Biol.">
        <title>The genome of Shorea leprosula (Dipterocarpaceae) highlights the ecological relevance of drought in aseasonal tropical rainforests.</title>
        <authorList>
            <person name="Ng K.K.S."/>
            <person name="Kobayashi M.J."/>
            <person name="Fawcett J.A."/>
            <person name="Hatakeyama M."/>
            <person name="Paape T."/>
            <person name="Ng C.H."/>
            <person name="Ang C.C."/>
            <person name="Tnah L.H."/>
            <person name="Lee C.T."/>
            <person name="Nishiyama T."/>
            <person name="Sese J."/>
            <person name="O'Brien M.J."/>
            <person name="Copetti D."/>
            <person name="Mohd Noor M.I."/>
            <person name="Ong R.C."/>
            <person name="Putra M."/>
            <person name="Sireger I.Z."/>
            <person name="Indrioko S."/>
            <person name="Kosugi Y."/>
            <person name="Izuno A."/>
            <person name="Isagi Y."/>
            <person name="Lee S.L."/>
            <person name="Shimizu K.K."/>
        </authorList>
    </citation>
    <scope>NUCLEOTIDE SEQUENCE [LARGE SCALE GENOMIC DNA]</scope>
    <source>
        <strain evidence="9">214</strain>
    </source>
</reference>
<evidence type="ECO:0000256" key="3">
    <source>
        <dbReference type="ARBA" id="ARBA00022512"/>
    </source>
</evidence>
<proteinExistence type="predicted"/>
<dbReference type="InterPro" id="IPR004873">
    <property type="entry name" value="BURP_dom"/>
</dbReference>
<dbReference type="PROSITE" id="PS51277">
    <property type="entry name" value="BURP"/>
    <property type="match status" value="1"/>
</dbReference>
<feature type="signal peptide" evidence="7">
    <location>
        <begin position="1"/>
        <end position="20"/>
    </location>
</feature>
<keyword evidence="3" id="KW-0964">Secreted</keyword>
<dbReference type="InterPro" id="IPR051897">
    <property type="entry name" value="PG-associated_BURP"/>
</dbReference>
<dbReference type="AlphaFoldDB" id="A0AAV5K6I5"/>
<evidence type="ECO:0000313" key="9">
    <source>
        <dbReference type="EMBL" id="GKV18911.1"/>
    </source>
</evidence>
<organism evidence="9 10">
    <name type="scientific">Rubroshorea leprosula</name>
    <dbReference type="NCBI Taxonomy" id="152421"/>
    <lineage>
        <taxon>Eukaryota</taxon>
        <taxon>Viridiplantae</taxon>
        <taxon>Streptophyta</taxon>
        <taxon>Embryophyta</taxon>
        <taxon>Tracheophyta</taxon>
        <taxon>Spermatophyta</taxon>
        <taxon>Magnoliopsida</taxon>
        <taxon>eudicotyledons</taxon>
        <taxon>Gunneridae</taxon>
        <taxon>Pentapetalae</taxon>
        <taxon>rosids</taxon>
        <taxon>malvids</taxon>
        <taxon>Malvales</taxon>
        <taxon>Dipterocarpaceae</taxon>
        <taxon>Rubroshorea</taxon>
    </lineage>
</organism>
<evidence type="ECO:0000313" key="10">
    <source>
        <dbReference type="Proteomes" id="UP001054252"/>
    </source>
</evidence>
<evidence type="ECO:0000256" key="2">
    <source>
        <dbReference type="ARBA" id="ARBA00004271"/>
    </source>
</evidence>
<dbReference type="Proteomes" id="UP001054252">
    <property type="component" value="Unassembled WGS sequence"/>
</dbReference>
<dbReference type="GO" id="GO:0048046">
    <property type="term" value="C:apoplast"/>
    <property type="evidence" value="ECO:0007669"/>
    <property type="project" value="UniProtKB-SubCell"/>
</dbReference>
<evidence type="ECO:0000256" key="4">
    <source>
        <dbReference type="ARBA" id="ARBA00022523"/>
    </source>
</evidence>
<feature type="domain" description="BURP" evidence="8">
    <location>
        <begin position="402"/>
        <end position="616"/>
    </location>
</feature>
<protein>
    <recommendedName>
        <fullName evidence="8">BURP domain-containing protein</fullName>
    </recommendedName>
</protein>
<evidence type="ECO:0000256" key="5">
    <source>
        <dbReference type="ARBA" id="ARBA00022729"/>
    </source>
</evidence>
<keyword evidence="5 7" id="KW-0732">Signal</keyword>
<dbReference type="PANTHER" id="PTHR31458">
    <property type="entry name" value="POLYGALACTURONASE 1 BETA-LIKE PROTEIN 2"/>
    <property type="match status" value="1"/>
</dbReference>
<keyword evidence="3" id="KW-0134">Cell wall</keyword>
<evidence type="ECO:0000256" key="1">
    <source>
        <dbReference type="ARBA" id="ARBA00004191"/>
    </source>
</evidence>
<dbReference type="Pfam" id="PF03181">
    <property type="entry name" value="BURP"/>
    <property type="match status" value="1"/>
</dbReference>
<evidence type="ECO:0000256" key="7">
    <source>
        <dbReference type="SAM" id="SignalP"/>
    </source>
</evidence>
<dbReference type="EMBL" id="BPVZ01000051">
    <property type="protein sequence ID" value="GKV18911.1"/>
    <property type="molecule type" value="Genomic_DNA"/>
</dbReference>
<sequence length="617" mass="66627">MAVLFCLFLYLSLSSVNVFSAGIMTKVAENPLSARASVIRYWKAHVSGNLPPPPFLLSKASPLNAMELAKFTRIAAQNNLSSNLGSFCSSANLLCSLDNSKPGQDPNFALYSGKSFSRYGSSRIGGVGLFKNYSDGLNTAANSFNEYSGDSVAHTEEFKGYAKDVNVATDNFTNYGSGATGGSGDFTSYDGRVNVPNLGFILYDSDANSHKLSFSSYTEEANAGAEAFTSYGKNGNAVPSQFNSYSNDANNIRSDFTSYGVSGNAANDSFKGYGDSGNTPHNNFKTYGVGADSGVDKFTSYLDGANSGDDTFQSYASHAHSGEVNFANYGKTFNPANDTFKEYGRGSFGDPMIGFKTYGSNPNFIDYHKKGVTFSEYTARGISPASSPASSPTLRWVEPGKFFRESMLKEGSVMVMPDLRDKMPRRSFLPRPISTKLPFSSSSLPELMQIFHAEQNSSMGGVLATAVAECERAPSRGETKQCVGTIEDMIDFSSSILGRNIEPKTTETVRGSKQKIVIGKVRGINGGQVTKSVSCHQSLYPYLLYYCHSVPQVRVYEAEILEVKSRAKINRGVAICHIDTSAWGPGHGAFVALGSGPGQIEVCHWIFENDMTWTIAN</sequence>
<dbReference type="PANTHER" id="PTHR31458:SF9">
    <property type="entry name" value="POLYGALACTURONASE-1 NON-CATALYTIC SUBUNIT BETA"/>
    <property type="match status" value="1"/>
</dbReference>
<comment type="subcellular location">
    <subcellularLocation>
        <location evidence="1">Secreted</location>
        <location evidence="1">Cell wall</location>
    </subcellularLocation>
    <subcellularLocation>
        <location evidence="2">Secreted</location>
        <location evidence="2">Extracellular space</location>
        <location evidence="2">Apoplast</location>
    </subcellularLocation>
</comment>
<evidence type="ECO:0000256" key="6">
    <source>
        <dbReference type="ARBA" id="ARBA00023180"/>
    </source>
</evidence>
<accession>A0AAV5K6I5</accession>
<keyword evidence="10" id="KW-1185">Reference proteome</keyword>